<dbReference type="GO" id="GO:0005886">
    <property type="term" value="C:plasma membrane"/>
    <property type="evidence" value="ECO:0007669"/>
    <property type="project" value="UniProtKB-SubCell"/>
</dbReference>
<dbReference type="Gene3D" id="1.10.520.20">
    <property type="entry name" value="N-terminal domain of the delta subunit of the F1F0-ATP synthase"/>
    <property type="match status" value="1"/>
</dbReference>
<sequence>MSLSREEIASRYGMALFEYAKENAKLALVHDEVDELIKVLQENPKFELLMASPLLSSNDKKQILKAVTAEMTVEMANFLHLVLEYGRFEDLGCILQAFDKFYDREMNEASGVAISAIALDDEQLAAISKSYANKFNLSNIHLTNQVDANILGGVVLKVGDHIIDGSIKNKLQQIRKQLSISKRGETIEH</sequence>
<keyword evidence="5 8" id="KW-0472">Membrane</keyword>
<keyword evidence="4 8" id="KW-0406">Ion transport</keyword>
<dbReference type="Pfam" id="PF00213">
    <property type="entry name" value="OSCP"/>
    <property type="match status" value="1"/>
</dbReference>
<dbReference type="InterPro" id="IPR020781">
    <property type="entry name" value="ATPase_OSCP/d_CS"/>
</dbReference>
<evidence type="ECO:0000256" key="3">
    <source>
        <dbReference type="ARBA" id="ARBA00022781"/>
    </source>
</evidence>
<comment type="function">
    <text evidence="8">F(1)F(0) ATP synthase produces ATP from ADP in the presence of a proton or sodium gradient. F-type ATPases consist of two structural domains, F(1) containing the extramembraneous catalytic core and F(0) containing the membrane proton channel, linked together by a central stalk and a peripheral stalk. During catalysis, ATP synthesis in the catalytic domain of F(1) is coupled via a rotary mechanism of the central stalk subunits to proton translocation.</text>
</comment>
<reference evidence="9 10" key="1">
    <citation type="submission" date="2020-02" db="EMBL/GenBank/DDBJ databases">
        <title>Complete genome sequences of six Lactobacillus iners strains isolated from the human vagina.</title>
        <authorList>
            <person name="France M.T."/>
            <person name="Rutt L."/>
            <person name="Narina S."/>
            <person name="Arbaugh S."/>
            <person name="Humphrys M.S."/>
            <person name="Ma B."/>
            <person name="Hayward M.R."/>
            <person name="Relman D."/>
            <person name="Kwon D.S."/>
            <person name="Ravel J."/>
        </authorList>
    </citation>
    <scope>NUCLEOTIDE SEQUENCE [LARGE SCALE GENOMIC DNA]</scope>
    <source>
        <strain evidence="9 10">C0210C1</strain>
    </source>
</reference>
<evidence type="ECO:0000256" key="6">
    <source>
        <dbReference type="ARBA" id="ARBA00023196"/>
    </source>
</evidence>
<dbReference type="Proteomes" id="UP000501676">
    <property type="component" value="Chromosome"/>
</dbReference>
<dbReference type="AlphaFoldDB" id="A0A6G7B944"/>
<evidence type="ECO:0000256" key="5">
    <source>
        <dbReference type="ARBA" id="ARBA00023136"/>
    </source>
</evidence>
<dbReference type="PANTHER" id="PTHR11910">
    <property type="entry name" value="ATP SYNTHASE DELTA CHAIN"/>
    <property type="match status" value="1"/>
</dbReference>
<keyword evidence="7 8" id="KW-0066">ATP synthesis</keyword>
<comment type="similarity">
    <text evidence="8">Belongs to the ATPase delta chain family.</text>
</comment>
<comment type="subcellular location">
    <subcellularLocation>
        <location evidence="8">Cell membrane</location>
        <topology evidence="8">Peripheral membrane protein</topology>
    </subcellularLocation>
    <subcellularLocation>
        <location evidence="1">Membrane</location>
    </subcellularLocation>
</comment>
<proteinExistence type="inferred from homology"/>
<evidence type="ECO:0000313" key="9">
    <source>
        <dbReference type="EMBL" id="QIH24013.1"/>
    </source>
</evidence>
<dbReference type="HAMAP" id="MF_01416">
    <property type="entry name" value="ATP_synth_delta_bact"/>
    <property type="match status" value="1"/>
</dbReference>
<dbReference type="RefSeq" id="WP_006729213.1">
    <property type="nucleotide sequence ID" value="NZ_CP045664.1"/>
</dbReference>
<dbReference type="GO" id="GO:0046933">
    <property type="term" value="F:proton-transporting ATP synthase activity, rotational mechanism"/>
    <property type="evidence" value="ECO:0007669"/>
    <property type="project" value="UniProtKB-UniRule"/>
</dbReference>
<organism evidence="9 10">
    <name type="scientific">Lactobacillus iners</name>
    <dbReference type="NCBI Taxonomy" id="147802"/>
    <lineage>
        <taxon>Bacteria</taxon>
        <taxon>Bacillati</taxon>
        <taxon>Bacillota</taxon>
        <taxon>Bacilli</taxon>
        <taxon>Lactobacillales</taxon>
        <taxon>Lactobacillaceae</taxon>
        <taxon>Lactobacillus</taxon>
    </lineage>
</organism>
<evidence type="ECO:0000256" key="2">
    <source>
        <dbReference type="ARBA" id="ARBA00022448"/>
    </source>
</evidence>
<evidence type="ECO:0000256" key="1">
    <source>
        <dbReference type="ARBA" id="ARBA00004370"/>
    </source>
</evidence>
<keyword evidence="6 8" id="KW-0139">CF(1)</keyword>
<dbReference type="EMBL" id="CP049228">
    <property type="protein sequence ID" value="QIH24013.1"/>
    <property type="molecule type" value="Genomic_DNA"/>
</dbReference>
<keyword evidence="3 8" id="KW-0375">Hydrogen ion transport</keyword>
<evidence type="ECO:0000256" key="4">
    <source>
        <dbReference type="ARBA" id="ARBA00023065"/>
    </source>
</evidence>
<evidence type="ECO:0000313" key="10">
    <source>
        <dbReference type="Proteomes" id="UP000501676"/>
    </source>
</evidence>
<comment type="function">
    <text evidence="8">This protein is part of the stalk that links CF(0) to CF(1). It either transmits conformational changes from CF(0) to CF(1) or is implicated in proton conduction.</text>
</comment>
<evidence type="ECO:0000256" key="7">
    <source>
        <dbReference type="ARBA" id="ARBA00023310"/>
    </source>
</evidence>
<dbReference type="PRINTS" id="PR00125">
    <property type="entry name" value="ATPASEDELTA"/>
</dbReference>
<dbReference type="InterPro" id="IPR000711">
    <property type="entry name" value="ATPase_OSCP/dsu"/>
</dbReference>
<keyword evidence="2 8" id="KW-0813">Transport</keyword>
<accession>A0A6G7B944</accession>
<dbReference type="PROSITE" id="PS00389">
    <property type="entry name" value="ATPASE_DELTA"/>
    <property type="match status" value="1"/>
</dbReference>
<protein>
    <recommendedName>
        <fullName evidence="8">ATP synthase subunit delta</fullName>
    </recommendedName>
    <alternativeName>
        <fullName evidence="8">ATP synthase F(1) sector subunit delta</fullName>
    </alternativeName>
    <alternativeName>
        <fullName evidence="8">F-type ATPase subunit delta</fullName>
        <shortName evidence="8">F-ATPase subunit delta</shortName>
    </alternativeName>
</protein>
<dbReference type="SUPFAM" id="SSF47928">
    <property type="entry name" value="N-terminal domain of the delta subunit of the F1F0-ATP synthase"/>
    <property type="match status" value="1"/>
</dbReference>
<keyword evidence="8" id="KW-1003">Cell membrane</keyword>
<dbReference type="NCBIfam" id="TIGR01145">
    <property type="entry name" value="ATP_synt_delta"/>
    <property type="match status" value="1"/>
</dbReference>
<dbReference type="GO" id="GO:0045259">
    <property type="term" value="C:proton-transporting ATP synthase complex"/>
    <property type="evidence" value="ECO:0007669"/>
    <property type="project" value="UniProtKB-KW"/>
</dbReference>
<gene>
    <name evidence="8" type="primary">atpH</name>
    <name evidence="9" type="ORF">G6Z83_04800</name>
</gene>
<evidence type="ECO:0000256" key="8">
    <source>
        <dbReference type="HAMAP-Rule" id="MF_01416"/>
    </source>
</evidence>
<dbReference type="InterPro" id="IPR026015">
    <property type="entry name" value="ATP_synth_OSCP/delta_N_sf"/>
</dbReference>
<name>A0A6G7B944_9LACO</name>